<evidence type="ECO:0000259" key="1">
    <source>
        <dbReference type="PROSITE" id="PS50943"/>
    </source>
</evidence>
<dbReference type="PANTHER" id="PTHR35010">
    <property type="entry name" value="BLL4672 PROTEIN-RELATED"/>
    <property type="match status" value="1"/>
</dbReference>
<accession>A0ABQ5QRF6</accession>
<dbReference type="RefSeq" id="WP_281893802.1">
    <property type="nucleotide sequence ID" value="NZ_BSDI01000007.1"/>
</dbReference>
<dbReference type="CDD" id="cd00093">
    <property type="entry name" value="HTH_XRE"/>
    <property type="match status" value="1"/>
</dbReference>
<dbReference type="PANTHER" id="PTHR35010:SF2">
    <property type="entry name" value="BLL4672 PROTEIN"/>
    <property type="match status" value="1"/>
</dbReference>
<protein>
    <submittedName>
        <fullName evidence="2">Transcriptional regulator</fullName>
    </submittedName>
</protein>
<sequence length="282" mass="30665">MSDNELGTYLRERREALTPSAVGLPVGSRRRTPGLRRAEVATLAGLSVEYLTRIEQGRDRHPSTQILGALADALRLTTDERLRLRILAKAADGALVCHEVQPPAVTVRPTVRALLDRLEPTPASVVNRLGDVLAYTTAYERLAGPLGLLDTDPPNLVRFAFTDARARSAYPDWERVADARVATLKADFGPPDPHVRELVDELTVTAGAAFADRYRLITGGEARSGVERLRHPSAGELRMAYESLVLPDADQQRLVTYLPADDAAAAALDRLAGRRPGALRVA</sequence>
<dbReference type="InterPro" id="IPR041413">
    <property type="entry name" value="MLTR_LBD"/>
</dbReference>
<dbReference type="EMBL" id="BSDI01000007">
    <property type="protein sequence ID" value="GLH96562.1"/>
    <property type="molecule type" value="Genomic_DNA"/>
</dbReference>
<dbReference type="Pfam" id="PF13560">
    <property type="entry name" value="HTH_31"/>
    <property type="match status" value="1"/>
</dbReference>
<keyword evidence="3" id="KW-1185">Reference proteome</keyword>
<dbReference type="InterPro" id="IPR001387">
    <property type="entry name" value="Cro/C1-type_HTH"/>
</dbReference>
<name>A0ABQ5QRF6_9ACTN</name>
<evidence type="ECO:0000313" key="3">
    <source>
        <dbReference type="Proteomes" id="UP001144280"/>
    </source>
</evidence>
<dbReference type="Gene3D" id="3.30.450.180">
    <property type="match status" value="1"/>
</dbReference>
<organism evidence="2 3">
    <name type="scientific">Phytohabitans aurantiacus</name>
    <dbReference type="NCBI Taxonomy" id="3016789"/>
    <lineage>
        <taxon>Bacteria</taxon>
        <taxon>Bacillati</taxon>
        <taxon>Actinomycetota</taxon>
        <taxon>Actinomycetes</taxon>
        <taxon>Micromonosporales</taxon>
        <taxon>Micromonosporaceae</taxon>
    </lineage>
</organism>
<reference evidence="2" key="1">
    <citation type="submission" date="2022-12" db="EMBL/GenBank/DDBJ databases">
        <title>New Phytohabitans aurantiacus sp. RD004123 nov., an actinomycete isolated from soil.</title>
        <authorList>
            <person name="Triningsih D.W."/>
            <person name="Harunari E."/>
            <person name="Igarashi Y."/>
        </authorList>
    </citation>
    <scope>NUCLEOTIDE SEQUENCE</scope>
    <source>
        <strain evidence="2">RD004123</strain>
    </source>
</reference>
<dbReference type="PROSITE" id="PS50943">
    <property type="entry name" value="HTH_CROC1"/>
    <property type="match status" value="1"/>
</dbReference>
<dbReference type="SUPFAM" id="SSF47413">
    <property type="entry name" value="lambda repressor-like DNA-binding domains"/>
    <property type="match status" value="1"/>
</dbReference>
<proteinExistence type="predicted"/>
<dbReference type="Gene3D" id="1.10.260.40">
    <property type="entry name" value="lambda repressor-like DNA-binding domains"/>
    <property type="match status" value="1"/>
</dbReference>
<dbReference type="Pfam" id="PF17765">
    <property type="entry name" value="MLTR_LBD"/>
    <property type="match status" value="1"/>
</dbReference>
<dbReference type="InterPro" id="IPR010982">
    <property type="entry name" value="Lambda_DNA-bd_dom_sf"/>
</dbReference>
<feature type="domain" description="HTH cro/C1-type" evidence="1">
    <location>
        <begin position="34"/>
        <end position="81"/>
    </location>
</feature>
<comment type="caution">
    <text evidence="2">The sequence shown here is derived from an EMBL/GenBank/DDBJ whole genome shotgun (WGS) entry which is preliminary data.</text>
</comment>
<dbReference type="SMART" id="SM00530">
    <property type="entry name" value="HTH_XRE"/>
    <property type="match status" value="1"/>
</dbReference>
<evidence type="ECO:0000313" key="2">
    <source>
        <dbReference type="EMBL" id="GLH96562.1"/>
    </source>
</evidence>
<gene>
    <name evidence="2" type="ORF">Pa4123_18360</name>
</gene>
<dbReference type="Proteomes" id="UP001144280">
    <property type="component" value="Unassembled WGS sequence"/>
</dbReference>